<dbReference type="InterPro" id="IPR020846">
    <property type="entry name" value="MFS_dom"/>
</dbReference>
<dbReference type="Ensembl" id="ENSCINT00000028301.2">
    <property type="protein sequence ID" value="ENSCINP00000028055.2"/>
    <property type="gene ID" value="ENSCING00000010630.3"/>
</dbReference>
<dbReference type="OMA" id="MIRMEHI"/>
<feature type="transmembrane region" description="Helical" evidence="5">
    <location>
        <begin position="27"/>
        <end position="51"/>
    </location>
</feature>
<gene>
    <name evidence="7" type="primary">LOC101243220</name>
</gene>
<keyword evidence="8" id="KW-1185">Reference proteome</keyword>
<dbReference type="Pfam" id="PF07690">
    <property type="entry name" value="MFS_1"/>
    <property type="match status" value="1"/>
</dbReference>
<dbReference type="FunCoup" id="F6W5K3">
    <property type="interactions" value="8"/>
</dbReference>
<feature type="transmembrane region" description="Helical" evidence="5">
    <location>
        <begin position="159"/>
        <end position="175"/>
    </location>
</feature>
<dbReference type="GeneTree" id="ENSGT01030000234625"/>
<evidence type="ECO:0000256" key="4">
    <source>
        <dbReference type="ARBA" id="ARBA00023136"/>
    </source>
</evidence>
<evidence type="ECO:0000256" key="3">
    <source>
        <dbReference type="ARBA" id="ARBA00022989"/>
    </source>
</evidence>
<dbReference type="GO" id="GO:0020037">
    <property type="term" value="F:heme binding"/>
    <property type="evidence" value="ECO:0000318"/>
    <property type="project" value="GO_Central"/>
</dbReference>
<dbReference type="GO" id="GO:0016020">
    <property type="term" value="C:membrane"/>
    <property type="evidence" value="ECO:0000318"/>
    <property type="project" value="GO_Central"/>
</dbReference>
<organism evidence="7 8">
    <name type="scientific">Ciona intestinalis</name>
    <name type="common">Transparent sea squirt</name>
    <name type="synonym">Ascidia intestinalis</name>
    <dbReference type="NCBI Taxonomy" id="7719"/>
    <lineage>
        <taxon>Eukaryota</taxon>
        <taxon>Metazoa</taxon>
        <taxon>Chordata</taxon>
        <taxon>Tunicata</taxon>
        <taxon>Ascidiacea</taxon>
        <taxon>Phlebobranchia</taxon>
        <taxon>Cionidae</taxon>
        <taxon>Ciona</taxon>
    </lineage>
</organism>
<dbReference type="FunFam" id="1.20.1250.20:FF:000344">
    <property type="entry name" value="Feline leukemia virus subgroup C cellular receptor family member 2"/>
    <property type="match status" value="1"/>
</dbReference>
<feature type="transmembrane region" description="Helical" evidence="5">
    <location>
        <begin position="84"/>
        <end position="107"/>
    </location>
</feature>
<dbReference type="GO" id="GO:0015232">
    <property type="term" value="F:heme transmembrane transporter activity"/>
    <property type="evidence" value="ECO:0000318"/>
    <property type="project" value="GO_Central"/>
</dbReference>
<accession>F6W5K3</accession>
<evidence type="ECO:0000259" key="6">
    <source>
        <dbReference type="PROSITE" id="PS50850"/>
    </source>
</evidence>
<feature type="transmembrane region" description="Helical" evidence="5">
    <location>
        <begin position="127"/>
        <end position="147"/>
    </location>
</feature>
<dbReference type="AlphaFoldDB" id="F6W5K3"/>
<evidence type="ECO:0000256" key="2">
    <source>
        <dbReference type="ARBA" id="ARBA00022692"/>
    </source>
</evidence>
<feature type="domain" description="Major facilitator superfamily (MFS) profile" evidence="6">
    <location>
        <begin position="1"/>
        <end position="272"/>
    </location>
</feature>
<evidence type="ECO:0000313" key="7">
    <source>
        <dbReference type="Ensembl" id="ENSCINP00000028055.2"/>
    </source>
</evidence>
<evidence type="ECO:0000313" key="8">
    <source>
        <dbReference type="Proteomes" id="UP000008144"/>
    </source>
</evidence>
<dbReference type="HOGENOM" id="CLU_023132_1_0_1"/>
<feature type="transmembrane region" description="Helical" evidence="5">
    <location>
        <begin position="247"/>
        <end position="267"/>
    </location>
</feature>
<keyword evidence="4 5" id="KW-0472">Membrane</keyword>
<proteinExistence type="predicted"/>
<reference evidence="8" key="1">
    <citation type="journal article" date="2002" name="Science">
        <title>The draft genome of Ciona intestinalis: insights into chordate and vertebrate origins.</title>
        <authorList>
            <person name="Dehal P."/>
            <person name="Satou Y."/>
            <person name="Campbell R.K."/>
            <person name="Chapman J."/>
            <person name="Degnan B."/>
            <person name="De Tomaso A."/>
            <person name="Davidson B."/>
            <person name="Di Gregorio A."/>
            <person name="Gelpke M."/>
            <person name="Goodstein D.M."/>
            <person name="Harafuji N."/>
            <person name="Hastings K.E."/>
            <person name="Ho I."/>
            <person name="Hotta K."/>
            <person name="Huang W."/>
            <person name="Kawashima T."/>
            <person name="Lemaire P."/>
            <person name="Martinez D."/>
            <person name="Meinertzhagen I.A."/>
            <person name="Necula S."/>
            <person name="Nonaka M."/>
            <person name="Putnam N."/>
            <person name="Rash S."/>
            <person name="Saiga H."/>
            <person name="Satake M."/>
            <person name="Terry A."/>
            <person name="Yamada L."/>
            <person name="Wang H.G."/>
            <person name="Awazu S."/>
            <person name="Azumi K."/>
            <person name="Boore J."/>
            <person name="Branno M."/>
            <person name="Chin-Bow S."/>
            <person name="DeSantis R."/>
            <person name="Doyle S."/>
            <person name="Francino P."/>
            <person name="Keys D.N."/>
            <person name="Haga S."/>
            <person name="Hayashi H."/>
            <person name="Hino K."/>
            <person name="Imai K.S."/>
            <person name="Inaba K."/>
            <person name="Kano S."/>
            <person name="Kobayashi K."/>
            <person name="Kobayashi M."/>
            <person name="Lee B.I."/>
            <person name="Makabe K.W."/>
            <person name="Manohar C."/>
            <person name="Matassi G."/>
            <person name="Medina M."/>
            <person name="Mochizuki Y."/>
            <person name="Mount S."/>
            <person name="Morishita T."/>
            <person name="Miura S."/>
            <person name="Nakayama A."/>
            <person name="Nishizaka S."/>
            <person name="Nomoto H."/>
            <person name="Ohta F."/>
            <person name="Oishi K."/>
            <person name="Rigoutsos I."/>
            <person name="Sano M."/>
            <person name="Sasaki A."/>
            <person name="Sasakura Y."/>
            <person name="Shoguchi E."/>
            <person name="Shin-i T."/>
            <person name="Spagnuolo A."/>
            <person name="Stainier D."/>
            <person name="Suzuki M.M."/>
            <person name="Tassy O."/>
            <person name="Takatori N."/>
            <person name="Tokuoka M."/>
            <person name="Yagi K."/>
            <person name="Yoshizaki F."/>
            <person name="Wada S."/>
            <person name="Zhang C."/>
            <person name="Hyatt P.D."/>
            <person name="Larimer F."/>
            <person name="Detter C."/>
            <person name="Doggett N."/>
            <person name="Glavina T."/>
            <person name="Hawkins T."/>
            <person name="Richardson P."/>
            <person name="Lucas S."/>
            <person name="Kohara Y."/>
            <person name="Levine M."/>
            <person name="Satoh N."/>
            <person name="Rokhsar D.S."/>
        </authorList>
    </citation>
    <scope>NUCLEOTIDE SEQUENCE [LARGE SCALE GENOMIC DNA]</scope>
</reference>
<dbReference type="Proteomes" id="UP000008144">
    <property type="component" value="Unassembled WGS sequence"/>
</dbReference>
<evidence type="ECO:0000256" key="5">
    <source>
        <dbReference type="SAM" id="Phobius"/>
    </source>
</evidence>
<keyword evidence="2 5" id="KW-0812">Transmembrane</keyword>
<dbReference type="InterPro" id="IPR036259">
    <property type="entry name" value="MFS_trans_sf"/>
</dbReference>
<dbReference type="InParanoid" id="F6W5K3"/>
<reference evidence="7" key="2">
    <citation type="submission" date="2025-08" db="UniProtKB">
        <authorList>
            <consortium name="Ensembl"/>
        </authorList>
    </citation>
    <scope>IDENTIFICATION</scope>
</reference>
<keyword evidence="3 5" id="KW-1133">Transmembrane helix</keyword>
<name>F6W5K3_CIOIN</name>
<dbReference type="PANTHER" id="PTHR10924">
    <property type="entry name" value="MAJOR FACILITATOR SUPERFAMILY PROTEIN-RELATED"/>
    <property type="match status" value="1"/>
</dbReference>
<dbReference type="PROSITE" id="PS50850">
    <property type="entry name" value="MFS"/>
    <property type="match status" value="1"/>
</dbReference>
<dbReference type="InterPro" id="IPR011701">
    <property type="entry name" value="MFS"/>
</dbReference>
<dbReference type="PANTHER" id="PTHR10924:SF4">
    <property type="entry name" value="GH15861P"/>
    <property type="match status" value="1"/>
</dbReference>
<protein>
    <submittedName>
        <fullName evidence="7">Feline leukemia virus subgroup C receptor-related protein 2-like</fullName>
    </submittedName>
</protein>
<comment type="subcellular location">
    <subcellularLocation>
        <location evidence="1">Membrane</location>
        <topology evidence="1">Multi-pass membrane protein</topology>
    </subcellularLocation>
</comment>
<reference evidence="7" key="3">
    <citation type="submission" date="2025-09" db="UniProtKB">
        <authorList>
            <consortium name="Ensembl"/>
        </authorList>
    </citation>
    <scope>IDENTIFICATION</scope>
</reference>
<sequence>HKVGVALGFLLPPLIVPDSNDNEVVSIHLRYLFIGTAAVTTALALLVIIYVKKQPTLPPSKAQALFRASNEQQNESYIASVKQLIFSTPSLLLIISYGVNTGSFYAISTLLNQEILNFYPDNIVEAGQIGLTMVLAGIVGSVVCGVWLDRTRIYKMTTVGIYVSTLLFMVLYTATLNLGQLWIVFIASGALGFTMTGYLPIGFEFAAELTYPVSEGTSSGLLNASAQIFGIVFTLCMGQLIPASSVLGANLFICATLLIGSIITATIKENLKRQAANRTVQTED</sequence>
<feature type="transmembrane region" description="Helical" evidence="5">
    <location>
        <begin position="221"/>
        <end position="241"/>
    </location>
</feature>
<dbReference type="SUPFAM" id="SSF103473">
    <property type="entry name" value="MFS general substrate transporter"/>
    <property type="match status" value="1"/>
</dbReference>
<dbReference type="GO" id="GO:0097037">
    <property type="term" value="P:heme export"/>
    <property type="evidence" value="ECO:0000318"/>
    <property type="project" value="GO_Central"/>
</dbReference>
<evidence type="ECO:0000256" key="1">
    <source>
        <dbReference type="ARBA" id="ARBA00004141"/>
    </source>
</evidence>
<feature type="transmembrane region" description="Helical" evidence="5">
    <location>
        <begin position="181"/>
        <end position="201"/>
    </location>
</feature>
<dbReference type="Gene3D" id="1.20.1250.20">
    <property type="entry name" value="MFS general substrate transporter like domains"/>
    <property type="match status" value="1"/>
</dbReference>
<dbReference type="InterPro" id="IPR049680">
    <property type="entry name" value="FLVCR1-2_SLC49-like"/>
</dbReference>